<evidence type="ECO:0000313" key="1">
    <source>
        <dbReference type="EMBL" id="NER61313.1"/>
    </source>
</evidence>
<organism evidence="1 2">
    <name type="scientific">Pseudomonas brassicae</name>
    <dbReference type="NCBI Taxonomy" id="2708063"/>
    <lineage>
        <taxon>Bacteria</taxon>
        <taxon>Pseudomonadati</taxon>
        <taxon>Pseudomonadota</taxon>
        <taxon>Gammaproteobacteria</taxon>
        <taxon>Pseudomonadales</taxon>
        <taxon>Pseudomonadaceae</taxon>
        <taxon>Pseudomonas</taxon>
    </lineage>
</organism>
<sequence length="1053" mass="113388">MTSDVSTSEAEPVSSLQQMIDDFNAQLSPPATLRSFSATAASTNTIRRIYIPGAVQIDDLSTPGAQAGVGKHLVNSVRGMLIVIQPYAQMSAGDSIDVFFGDTRLQALTVRVLEAHVGQNIEAFIPASKVVAGLRELYSVVTRVGSANKEKSLVLKVLVRLVFPGGNDPQPDRPGHYNLLPPTLTDPPADGIIGEEDLVDENGDDIGVRVTIRPYPNMRMYDTCEFSWHGGFVLYVVQPGEEGSDIIITVPSELVREAGDGDELVLVYRVWDECFNVSSDWSLRGYVAVEVDPNKLEAPEIINPDPEAEPGAPIDLADLGDEDVRVDVWVVPGGALKLRDKIELTWLGTTAQGQVITFNPAPQTVTKSRQVLSFLIPNTYAKRSPGGFARALYCMTRTDSPRQTSKRAWVDVIGNDIKLPSPVVPEAIDGSLLPTLATATVVVPKQAQLKYGDSVTISWRGLRSDGSPLSYTATRPVTSAMEGKDIEFKVDGASYIRPLNGGTLEVSYEVTREGLSKPLQSTVLGLQIGEAQLELPAPFCPQAHNGELDPNSVGDVTIEIAPYTDMRVGQTVQAQWCDQGGKCIYDEMKITSRNVGKTVVFHIPHGSWSTTLTDEAQVIYQVVEANQPTRLSAPLSLKRAEQSVQLPDPVVEGANDGVLTPAGDATVVIPLGAQVKYGDEVVLDWDGDGKGGKTQISYMALSDQTAPIRMLVPAKFVVANVDHDLRVSYTVCRFAGNEQSSGTVKLRVQKVPLPLPVFVEATAGQQLNPDDVVRGATVLIDAVAHFKRGDKVTVSVESPVSSGNFSQVITIAAGDEEKALRVTVPYNAINASNRQSITLKFAVERVSGVPVENSPVNTYLVNRVIGSGLITVCGARYGASTYRCSSTSRIISAFNRQTLQPMLVEWRYKGDVAWTAGTTWFDRQPWRALRVRSQSDEVELNPANIIGNGVDAVVNGSAAFVALRDERGAGVRDMVGWGSAAYGASIPPTLITFDDIVEISCTRSAYAACVPTGSSCAGAMPVRVAPCGRMKPAILRRCAPTPRHSWGSSEMDA</sequence>
<name>A0A6M0CY71_9PSED</name>
<comment type="caution">
    <text evidence="1">The sequence shown here is derived from an EMBL/GenBank/DDBJ whole genome shotgun (WGS) entry which is preliminary data.</text>
</comment>
<accession>A0A6M0CY71</accession>
<protein>
    <submittedName>
        <fullName evidence="1">Uncharacterized protein</fullName>
    </submittedName>
</protein>
<dbReference type="AlphaFoldDB" id="A0A6M0CY71"/>
<evidence type="ECO:0000313" key="2">
    <source>
        <dbReference type="Proteomes" id="UP000480410"/>
    </source>
</evidence>
<gene>
    <name evidence="1" type="ORF">G3435_17780</name>
</gene>
<proteinExistence type="predicted"/>
<reference evidence="1 2" key="1">
    <citation type="submission" date="2020-02" db="EMBL/GenBank/DDBJ databases">
        <title>Broccoli isolated Pseudomonas sp.</title>
        <authorList>
            <person name="Fujikawa T."/>
            <person name="Sawada H."/>
        </authorList>
    </citation>
    <scope>NUCLEOTIDE SEQUENCE [LARGE SCALE GENOMIC DNA]</scope>
    <source>
        <strain evidence="1 2">MAFF212428</strain>
    </source>
</reference>
<dbReference type="Proteomes" id="UP000480410">
    <property type="component" value="Unassembled WGS sequence"/>
</dbReference>
<dbReference type="EMBL" id="JAAHBV010000400">
    <property type="protein sequence ID" value="NER61313.1"/>
    <property type="molecule type" value="Genomic_DNA"/>
</dbReference>